<sequence length="63" mass="6764">MKHLFCFGVIVLACTGCQSPTPSVPVAEVLPVKTPAGIPTPDGIVITPYDYPEIKRQQVTIPE</sequence>
<dbReference type="EMBL" id="CP045650">
    <property type="protein sequence ID" value="QGA11407.1"/>
    <property type="molecule type" value="Genomic_DNA"/>
</dbReference>
<dbReference type="EMBL" id="WITK01000020">
    <property type="protein sequence ID" value="MQW92969.1"/>
    <property type="molecule type" value="Genomic_DNA"/>
</dbReference>
<accession>A0A5Q0P2J5</accession>
<gene>
    <name evidence="2" type="ORF">GFH30_08365</name>
    <name evidence="1" type="ORF">GHJ48_11315</name>
</gene>
<organism evidence="1 4">
    <name type="scientific">Acinetobacter wanghuae</name>
    <dbReference type="NCBI Taxonomy" id="2662362"/>
    <lineage>
        <taxon>Bacteria</taxon>
        <taxon>Pseudomonadati</taxon>
        <taxon>Pseudomonadota</taxon>
        <taxon>Gammaproteobacteria</taxon>
        <taxon>Moraxellales</taxon>
        <taxon>Moraxellaceae</taxon>
        <taxon>Acinetobacter</taxon>
    </lineage>
</organism>
<dbReference type="Proteomes" id="UP000327478">
    <property type="component" value="Chromosome"/>
</dbReference>
<dbReference type="AlphaFoldDB" id="A0A5Q0P2J5"/>
<dbReference type="RefSeq" id="WP_153371800.1">
    <property type="nucleotide sequence ID" value="NZ_CP045650.1"/>
</dbReference>
<name>A0A5Q0P2J5_9GAMM</name>
<proteinExistence type="predicted"/>
<evidence type="ECO:0000313" key="2">
    <source>
        <dbReference type="EMBL" id="QGA11407.1"/>
    </source>
</evidence>
<reference evidence="3 4" key="1">
    <citation type="submission" date="2019-10" db="EMBL/GenBank/DDBJ databases">
        <authorList>
            <person name="Dong K."/>
        </authorList>
    </citation>
    <scope>NUCLEOTIDE SEQUENCE [LARGE SCALE GENOMIC DNA]</scope>
    <source>
        <strain evidence="2">Dk386</strain>
        <strain evidence="3">dk386</strain>
        <strain evidence="1">Dk771</strain>
        <strain evidence="4">dk771</strain>
    </source>
</reference>
<evidence type="ECO:0000313" key="3">
    <source>
        <dbReference type="Proteomes" id="UP000327478"/>
    </source>
</evidence>
<evidence type="ECO:0000313" key="4">
    <source>
        <dbReference type="Proteomes" id="UP000480556"/>
    </source>
</evidence>
<evidence type="ECO:0000313" key="1">
    <source>
        <dbReference type="EMBL" id="MQW92969.1"/>
    </source>
</evidence>
<dbReference type="Proteomes" id="UP000480556">
    <property type="component" value="Unassembled WGS sequence"/>
</dbReference>
<protein>
    <submittedName>
        <fullName evidence="1">Uncharacterized protein</fullName>
    </submittedName>
</protein>
<keyword evidence="3" id="KW-1185">Reference proteome</keyword>